<feature type="compositionally biased region" description="Basic and acidic residues" evidence="1">
    <location>
        <begin position="113"/>
        <end position="124"/>
    </location>
</feature>
<name>A0A2A9P6H4_OPHUN</name>
<dbReference type="Proteomes" id="UP000037136">
    <property type="component" value="Unassembled WGS sequence"/>
</dbReference>
<evidence type="ECO:0000256" key="1">
    <source>
        <dbReference type="SAM" id="MobiDB-lite"/>
    </source>
</evidence>
<feature type="region of interest" description="Disordered" evidence="1">
    <location>
        <begin position="1"/>
        <end position="124"/>
    </location>
</feature>
<proteinExistence type="predicted"/>
<dbReference type="EMBL" id="LAZP02000567">
    <property type="protein sequence ID" value="PFH56493.1"/>
    <property type="molecule type" value="Genomic_DNA"/>
</dbReference>
<reference evidence="2 3" key="1">
    <citation type="journal article" date="2015" name="BMC Genomics">
        <title>Gene expression during zombie ant biting behavior reflects the complexity underlying fungal parasitic behavioral manipulation.</title>
        <authorList>
            <person name="de Bekker C."/>
            <person name="Ohm R.A."/>
            <person name="Loreto R.G."/>
            <person name="Sebastian A."/>
            <person name="Albert I."/>
            <person name="Merrow M."/>
            <person name="Brachmann A."/>
            <person name="Hughes D.P."/>
        </authorList>
    </citation>
    <scope>NUCLEOTIDE SEQUENCE [LARGE SCALE GENOMIC DNA]</scope>
    <source>
        <strain evidence="2 3">SC16a</strain>
    </source>
</reference>
<feature type="compositionally biased region" description="Low complexity" evidence="1">
    <location>
        <begin position="98"/>
        <end position="109"/>
    </location>
</feature>
<comment type="caution">
    <text evidence="2">The sequence shown here is derived from an EMBL/GenBank/DDBJ whole genome shotgun (WGS) entry which is preliminary data.</text>
</comment>
<feature type="compositionally biased region" description="Polar residues" evidence="1">
    <location>
        <begin position="35"/>
        <end position="47"/>
    </location>
</feature>
<reference evidence="2 3" key="2">
    <citation type="journal article" date="2017" name="Sci. Rep.">
        <title>Ant-infecting Ophiocordyceps genomes reveal a high diversity of potential behavioral manipulation genes and a possible major role for enterotoxins.</title>
        <authorList>
            <person name="de Bekker C."/>
            <person name="Ohm R.A."/>
            <person name="Evans H.C."/>
            <person name="Brachmann A."/>
            <person name="Hughes D.P."/>
        </authorList>
    </citation>
    <scope>NUCLEOTIDE SEQUENCE [LARGE SCALE GENOMIC DNA]</scope>
    <source>
        <strain evidence="2 3">SC16a</strain>
    </source>
</reference>
<feature type="compositionally biased region" description="Basic residues" evidence="1">
    <location>
        <begin position="22"/>
        <end position="34"/>
    </location>
</feature>
<accession>A0A2A9P6H4</accession>
<sequence length="124" mass="13937">MRLKPAKRRKRAYATSQEKPKMPHASRLSRRCSRNQRSFSAASTSPRWTPKRNEPQRPPQQNRSALILEVPSCAQKDKTKPIYPVKLLAMEEDNKPANGGNIETSNGEESNGEESHGEESHGGE</sequence>
<organism evidence="2 3">
    <name type="scientific">Ophiocordyceps unilateralis</name>
    <name type="common">Zombie-ant fungus</name>
    <name type="synonym">Torrubia unilateralis</name>
    <dbReference type="NCBI Taxonomy" id="268505"/>
    <lineage>
        <taxon>Eukaryota</taxon>
        <taxon>Fungi</taxon>
        <taxon>Dikarya</taxon>
        <taxon>Ascomycota</taxon>
        <taxon>Pezizomycotina</taxon>
        <taxon>Sordariomycetes</taxon>
        <taxon>Hypocreomycetidae</taxon>
        <taxon>Hypocreales</taxon>
        <taxon>Ophiocordycipitaceae</taxon>
        <taxon>Ophiocordyceps</taxon>
    </lineage>
</organism>
<evidence type="ECO:0000313" key="3">
    <source>
        <dbReference type="Proteomes" id="UP000037136"/>
    </source>
</evidence>
<protein>
    <submittedName>
        <fullName evidence="2">Uncharacterized protein</fullName>
    </submittedName>
</protein>
<keyword evidence="3" id="KW-1185">Reference proteome</keyword>
<evidence type="ECO:0000313" key="2">
    <source>
        <dbReference type="EMBL" id="PFH56493.1"/>
    </source>
</evidence>
<feature type="compositionally biased region" description="Basic residues" evidence="1">
    <location>
        <begin position="1"/>
        <end position="12"/>
    </location>
</feature>
<dbReference type="AlphaFoldDB" id="A0A2A9P6H4"/>
<gene>
    <name evidence="2" type="ORF">XA68_16421</name>
</gene>